<dbReference type="SUPFAM" id="SSF48557">
    <property type="entry name" value="L-aspartase-like"/>
    <property type="match status" value="1"/>
</dbReference>
<evidence type="ECO:0000256" key="4">
    <source>
        <dbReference type="ARBA" id="ARBA00022571"/>
    </source>
</evidence>
<dbReference type="Pfam" id="PF14698">
    <property type="entry name" value="ASL_C2"/>
    <property type="match status" value="1"/>
</dbReference>
<dbReference type="Proteomes" id="UP001629392">
    <property type="component" value="Unassembled WGS sequence"/>
</dbReference>
<dbReference type="Pfam" id="PF00206">
    <property type="entry name" value="Lyase_1"/>
    <property type="match status" value="1"/>
</dbReference>
<dbReference type="InterPro" id="IPR009049">
    <property type="entry name" value="Argininosuccinate_lyase"/>
</dbReference>
<dbReference type="InterPro" id="IPR020557">
    <property type="entry name" value="Fumarate_lyase_CS"/>
</dbReference>
<dbReference type="EMBL" id="JAQQCL010000055">
    <property type="protein sequence ID" value="MFM0721795.1"/>
    <property type="molecule type" value="Genomic_DNA"/>
</dbReference>
<dbReference type="CDD" id="cd01359">
    <property type="entry name" value="Argininosuccinate_lyase"/>
    <property type="match status" value="1"/>
</dbReference>
<keyword evidence="4 6" id="KW-0055">Arginine biosynthesis</keyword>
<comment type="pathway">
    <text evidence="2 6">Amino-acid biosynthesis; L-arginine biosynthesis; L-arginine from L-ornithine and carbamoyl phosphate: step 3/3.</text>
</comment>
<evidence type="ECO:0000256" key="2">
    <source>
        <dbReference type="ARBA" id="ARBA00004941"/>
    </source>
</evidence>
<dbReference type="InterPro" id="IPR024083">
    <property type="entry name" value="Fumarase/histidase_N"/>
</dbReference>
<evidence type="ECO:0000259" key="9">
    <source>
        <dbReference type="Pfam" id="PF14698"/>
    </source>
</evidence>
<dbReference type="PANTHER" id="PTHR43814:SF1">
    <property type="entry name" value="ARGININOSUCCINATE LYASE"/>
    <property type="match status" value="1"/>
</dbReference>
<dbReference type="InterPro" id="IPR022761">
    <property type="entry name" value="Fumarate_lyase_N"/>
</dbReference>
<dbReference type="EC" id="4.3.2.1" evidence="3 6"/>
<comment type="catalytic activity">
    <reaction evidence="1 6">
        <text>2-(N(omega)-L-arginino)succinate = fumarate + L-arginine</text>
        <dbReference type="Rhea" id="RHEA:24020"/>
        <dbReference type="ChEBI" id="CHEBI:29806"/>
        <dbReference type="ChEBI" id="CHEBI:32682"/>
        <dbReference type="ChEBI" id="CHEBI:57472"/>
        <dbReference type="EC" id="4.3.2.1"/>
    </reaction>
</comment>
<dbReference type="HAMAP" id="MF_00006">
    <property type="entry name" value="Arg_succ_lyase"/>
    <property type="match status" value="1"/>
</dbReference>
<keyword evidence="11" id="KW-1185">Reference proteome</keyword>
<dbReference type="Gene3D" id="1.20.200.10">
    <property type="entry name" value="Fumarase/aspartase (Central domain)"/>
    <property type="match status" value="1"/>
</dbReference>
<comment type="similarity">
    <text evidence="6">Belongs to the lyase 1 family. Argininosuccinate lyase subfamily.</text>
</comment>
<dbReference type="InterPro" id="IPR008948">
    <property type="entry name" value="L-Aspartase-like"/>
</dbReference>
<evidence type="ECO:0000256" key="5">
    <source>
        <dbReference type="ARBA" id="ARBA00023239"/>
    </source>
</evidence>
<evidence type="ECO:0000256" key="7">
    <source>
        <dbReference type="SAM" id="Coils"/>
    </source>
</evidence>
<keyword evidence="6" id="KW-0963">Cytoplasm</keyword>
<reference evidence="10 11" key="1">
    <citation type="journal article" date="2024" name="Chem. Sci.">
        <title>Discovery of megapolipeptins by genome mining of a Burkholderiales bacteria collection.</title>
        <authorList>
            <person name="Paulo B.S."/>
            <person name="Recchia M.J.J."/>
            <person name="Lee S."/>
            <person name="Fergusson C.H."/>
            <person name="Romanowski S.B."/>
            <person name="Hernandez A."/>
            <person name="Krull N."/>
            <person name="Liu D.Y."/>
            <person name="Cavanagh H."/>
            <person name="Bos A."/>
            <person name="Gray C.A."/>
            <person name="Murphy B.T."/>
            <person name="Linington R.G."/>
            <person name="Eustaquio A.S."/>
        </authorList>
    </citation>
    <scope>NUCLEOTIDE SEQUENCE [LARGE SCALE GENOMIC DNA]</scope>
    <source>
        <strain evidence="10 11">RL17-350-BIC-E</strain>
    </source>
</reference>
<feature type="domain" description="Fumarate lyase N-terminal" evidence="8">
    <location>
        <begin position="3"/>
        <end position="283"/>
    </location>
</feature>
<proteinExistence type="inferred from homology"/>
<keyword evidence="7" id="KW-0175">Coiled coil</keyword>
<evidence type="ECO:0000313" key="11">
    <source>
        <dbReference type="Proteomes" id="UP001629392"/>
    </source>
</evidence>
<dbReference type="PROSITE" id="PS00163">
    <property type="entry name" value="FUMARATE_LYASES"/>
    <property type="match status" value="1"/>
</dbReference>
<dbReference type="InterPro" id="IPR000362">
    <property type="entry name" value="Fumarate_lyase_fam"/>
</dbReference>
<organism evidence="10 11">
    <name type="scientific">Paraburkholderia strydomiana</name>
    <dbReference type="NCBI Taxonomy" id="1245417"/>
    <lineage>
        <taxon>Bacteria</taxon>
        <taxon>Pseudomonadati</taxon>
        <taxon>Pseudomonadota</taxon>
        <taxon>Betaproteobacteria</taxon>
        <taxon>Burkholderiales</taxon>
        <taxon>Burkholderiaceae</taxon>
        <taxon>Paraburkholderia</taxon>
    </lineage>
</organism>
<name>A0ABW9ESU3_9BURK</name>
<accession>A0ABW9ESU3</accession>
<protein>
    <recommendedName>
        <fullName evidence="3 6">Argininosuccinate lyase</fullName>
        <shortName evidence="6">ASAL</shortName>
        <ecNumber evidence="3 6">4.3.2.1</ecNumber>
    </recommendedName>
    <alternativeName>
        <fullName evidence="6">Arginosuccinase</fullName>
    </alternativeName>
</protein>
<dbReference type="GO" id="GO:0004056">
    <property type="term" value="F:argininosuccinate lyase activity"/>
    <property type="evidence" value="ECO:0007669"/>
    <property type="project" value="UniProtKB-EC"/>
</dbReference>
<keyword evidence="5 6" id="KW-0456">Lyase</keyword>
<feature type="domain" description="Argininosuccinate lyase C-terminal" evidence="9">
    <location>
        <begin position="346"/>
        <end position="414"/>
    </location>
</feature>
<comment type="caution">
    <text evidence="10">The sequence shown here is derived from an EMBL/GenBank/DDBJ whole genome shotgun (WGS) entry which is preliminary data.</text>
</comment>
<evidence type="ECO:0000256" key="1">
    <source>
        <dbReference type="ARBA" id="ARBA00000985"/>
    </source>
</evidence>
<sequence length="459" mass="49971">MAAIGATAHFDYRLARYDVQCSQAHVMMLLKQQIIEDADAQRLMEGLEALREKIEDEAFHVNAEDVHTALEQQLEELVGPVAGNIGMARARNDLAVTSLKLWLRESIDSLIEQLASVLNAFCEQARSHAATVMPGFSHLQAGQPITFGHLCLAYGETLFRDVERLHSARAALRECPLGSGAIAGTAFPIDRDYSAQLLGFDRPSANSVDSVGERSFALDFLAASASLALSLSRFAAEIVFWSSQPVGFIHLPDVLVTGSAAMPHKRNPDAAELVRAKCGRVLGNQQQLQTVVKGLPLSYFRDLQEDKEALFDTADSLHLMLDATLSIVTLMEPQIDTMARAASVDFLTSSDLADWLTQTHQIPFREAHGVVVRLVKAAEQEGRSLSDLSPQTRAAIDARIATGDWPSIDAEDSVRSRTSFGGTAPAQVARAADRFASRLAALRRLSKRIANNQICISAL</sequence>
<evidence type="ECO:0000259" key="8">
    <source>
        <dbReference type="Pfam" id="PF00206"/>
    </source>
</evidence>
<dbReference type="InterPro" id="IPR029419">
    <property type="entry name" value="Arg_succ_lyase_C"/>
</dbReference>
<keyword evidence="6" id="KW-0028">Amino-acid biosynthesis</keyword>
<dbReference type="RefSeq" id="WP_408157950.1">
    <property type="nucleotide sequence ID" value="NZ_JAQQCL010000055.1"/>
</dbReference>
<comment type="subcellular location">
    <subcellularLocation>
        <location evidence="6">Cytoplasm</location>
    </subcellularLocation>
</comment>
<dbReference type="PANTHER" id="PTHR43814">
    <property type="entry name" value="ARGININOSUCCINATE LYASE"/>
    <property type="match status" value="1"/>
</dbReference>
<dbReference type="Gene3D" id="1.10.275.10">
    <property type="entry name" value="Fumarase/aspartase (N-terminal domain)"/>
    <property type="match status" value="1"/>
</dbReference>
<evidence type="ECO:0000313" key="10">
    <source>
        <dbReference type="EMBL" id="MFM0721795.1"/>
    </source>
</evidence>
<dbReference type="PRINTS" id="PR00149">
    <property type="entry name" value="FUMRATELYASE"/>
</dbReference>
<dbReference type="NCBIfam" id="TIGR00838">
    <property type="entry name" value="argH"/>
    <property type="match status" value="1"/>
</dbReference>
<feature type="coiled-coil region" evidence="7">
    <location>
        <begin position="37"/>
        <end position="64"/>
    </location>
</feature>
<dbReference type="PRINTS" id="PR00145">
    <property type="entry name" value="ARGSUCLYASE"/>
</dbReference>
<dbReference type="Gene3D" id="1.10.40.30">
    <property type="entry name" value="Fumarase/aspartase (C-terminal domain)"/>
    <property type="match status" value="1"/>
</dbReference>
<evidence type="ECO:0000256" key="6">
    <source>
        <dbReference type="HAMAP-Rule" id="MF_00006"/>
    </source>
</evidence>
<evidence type="ECO:0000256" key="3">
    <source>
        <dbReference type="ARBA" id="ARBA00012338"/>
    </source>
</evidence>
<gene>
    <name evidence="6 10" type="primary">argH</name>
    <name evidence="10" type="ORF">PQQ73_36520</name>
</gene>